<accession>A0A410TB73</accession>
<dbReference type="RefSeq" id="YP_009843527.1">
    <property type="nucleotide sequence ID" value="NC_048749.1"/>
</dbReference>
<proteinExistence type="predicted"/>
<dbReference type="GeneID" id="55613819"/>
<evidence type="ECO:0000313" key="2">
    <source>
        <dbReference type="Proteomes" id="UP000290536"/>
    </source>
</evidence>
<reference evidence="1 2" key="1">
    <citation type="submission" date="2019-01" db="EMBL/GenBank/DDBJ databases">
        <authorList>
            <person name="Mendiola A."/>
            <person name="Dhungana S."/>
            <person name="Koga A.P."/>
            <person name="Garlena R.A."/>
            <person name="Russell D.A."/>
            <person name="Pope W.H."/>
            <person name="Jacobs-Sera D."/>
            <person name="Hatfull G.F."/>
        </authorList>
    </citation>
    <scope>NUCLEOTIDE SEQUENCE [LARGE SCALE GENOMIC DNA]</scope>
</reference>
<sequence>MPSITMTHKGTFTNTQSKLNRMSKGMIQEVLGKYGALGVHVLSQATPIDSGESRNSWTSKVEKNGKGWRLSWHNQNRTVNGQPVVILIQFGHGTGTGGYVAGKDFINPAIKPVFDLIIAEVRRKVAS</sequence>
<gene>
    <name evidence="1" type="primary">30</name>
    <name evidence="1" type="ORF">SEA_RICKMORE_30</name>
</gene>
<dbReference type="KEGG" id="vg:55613819"/>
<keyword evidence="2" id="KW-1185">Reference proteome</keyword>
<dbReference type="Proteomes" id="UP000290536">
    <property type="component" value="Segment"/>
</dbReference>
<protein>
    <submittedName>
        <fullName evidence="1">Uncharacterized protein</fullName>
    </submittedName>
</protein>
<name>A0A410TB73_9CAUD</name>
<evidence type="ECO:0000313" key="1">
    <source>
        <dbReference type="EMBL" id="QAU06265.1"/>
    </source>
</evidence>
<dbReference type="EMBL" id="MK376953">
    <property type="protein sequence ID" value="QAU06265.1"/>
    <property type="molecule type" value="Genomic_DNA"/>
</dbReference>
<organism evidence="1 2">
    <name type="scientific">Gordonia phage Rickmore</name>
    <dbReference type="NCBI Taxonomy" id="2507854"/>
    <lineage>
        <taxon>Viruses</taxon>
        <taxon>Duplodnaviria</taxon>
        <taxon>Heunggongvirae</taxon>
        <taxon>Uroviricota</taxon>
        <taxon>Caudoviricetes</taxon>
        <taxon>Deejayvirinae</taxon>
        <taxon>Kenoshavirus</taxon>
        <taxon>Kenoshavirus rickmore</taxon>
    </lineage>
</organism>